<feature type="region of interest" description="Disordered" evidence="6">
    <location>
        <begin position="185"/>
        <end position="247"/>
    </location>
</feature>
<dbReference type="OMA" id="FQEQGTC"/>
<feature type="compositionally biased region" description="Polar residues" evidence="6">
    <location>
        <begin position="202"/>
        <end position="213"/>
    </location>
</feature>
<dbReference type="PROSITE" id="PS00036">
    <property type="entry name" value="BZIP_BASIC"/>
    <property type="match status" value="1"/>
</dbReference>
<feature type="region of interest" description="Disordered" evidence="6">
    <location>
        <begin position="48"/>
        <end position="99"/>
    </location>
</feature>
<dbReference type="InterPro" id="IPR004826">
    <property type="entry name" value="bZIP_Maf"/>
</dbReference>
<dbReference type="Proteomes" id="UP000015102">
    <property type="component" value="Unassembled WGS sequence"/>
</dbReference>
<organism evidence="8 9">
    <name type="scientific">Megaselia scalaris</name>
    <name type="common">Humpbacked fly</name>
    <name type="synonym">Phora scalaris</name>
    <dbReference type="NCBI Taxonomy" id="36166"/>
    <lineage>
        <taxon>Eukaryota</taxon>
        <taxon>Metazoa</taxon>
        <taxon>Ecdysozoa</taxon>
        <taxon>Arthropoda</taxon>
        <taxon>Hexapoda</taxon>
        <taxon>Insecta</taxon>
        <taxon>Pterygota</taxon>
        <taxon>Neoptera</taxon>
        <taxon>Endopterygota</taxon>
        <taxon>Diptera</taxon>
        <taxon>Brachycera</taxon>
        <taxon>Muscomorpha</taxon>
        <taxon>Platypezoidea</taxon>
        <taxon>Phoridae</taxon>
        <taxon>Megaseliini</taxon>
        <taxon>Megaselia</taxon>
    </lineage>
</organism>
<keyword evidence="4" id="KW-0804">Transcription</keyword>
<reference evidence="9" key="1">
    <citation type="submission" date="2013-02" db="EMBL/GenBank/DDBJ databases">
        <authorList>
            <person name="Hughes D."/>
        </authorList>
    </citation>
    <scope>NUCLEOTIDE SEQUENCE</scope>
    <source>
        <strain>Durham</strain>
        <strain evidence="9">NC isolate 2 -- Noor lab</strain>
    </source>
</reference>
<dbReference type="HOGENOM" id="CLU_005238_0_0_1"/>
<keyword evidence="5" id="KW-0539">Nucleus</keyword>
<dbReference type="PANTHER" id="PTHR24411">
    <property type="entry name" value="NUCLEAR FACTOR ERYTHROID 2-RELATED FACTOR"/>
    <property type="match status" value="1"/>
</dbReference>
<evidence type="ECO:0000256" key="6">
    <source>
        <dbReference type="SAM" id="MobiDB-lite"/>
    </source>
</evidence>
<sequence length="326" mass="35375">MIDNSGSNTSSLLGCATGGSTGSGPGNMHAINGSLNISNDLVPGATGLSSHGGATAGGDRLDASSDSAVSSMGSERVPSLSDGEWGEGSDSAQDFHHGKYGGPYDYSYNNRMGENPSRPPVAQKKHQMYGKRFFSEQAPVQQHSNGSNPPIKYEYDSYNTSRLDNGASGISATADIKYAPYADFGNRVDQQPQPQPSSIISHNHTYSMPQGSGINPRPQQRDKKTKNKSNSESSTSTLDSEHLSRDEKRARALNIPIPVTDIINLPMDEFNERLSKYELSENQLSLIRDIRRRGKNKVAAQNCRKRKLDQIVNLEDEVKEGANARL</sequence>
<dbReference type="PANTHER" id="PTHR24411:SF55">
    <property type="entry name" value="SEGMENTATION PROTEIN CAP'N'COLLAR"/>
    <property type="match status" value="1"/>
</dbReference>
<dbReference type="GO" id="GO:0005634">
    <property type="term" value="C:nucleus"/>
    <property type="evidence" value="ECO:0007669"/>
    <property type="project" value="TreeGrafter"/>
</dbReference>
<dbReference type="GO" id="GO:0000981">
    <property type="term" value="F:DNA-binding transcription factor activity, RNA polymerase II-specific"/>
    <property type="evidence" value="ECO:0007669"/>
    <property type="project" value="TreeGrafter"/>
</dbReference>
<evidence type="ECO:0000259" key="7">
    <source>
        <dbReference type="PROSITE" id="PS00036"/>
    </source>
</evidence>
<keyword evidence="2" id="KW-0238">DNA-binding</keyword>
<dbReference type="FunFam" id="1.10.880.10:FF:000004">
    <property type="entry name" value="Nuclear factor, erythroid 2"/>
    <property type="match status" value="1"/>
</dbReference>
<dbReference type="InterPro" id="IPR008917">
    <property type="entry name" value="TF_DNA-bd_sf"/>
</dbReference>
<feature type="compositionally biased region" description="Polar residues" evidence="6">
    <location>
        <begin position="138"/>
        <end position="148"/>
    </location>
</feature>
<accession>T1H4J8</accession>
<keyword evidence="3" id="KW-0010">Activator</keyword>
<dbReference type="Gene3D" id="1.10.880.10">
    <property type="entry name" value="Transcription factor, Skn-1-like, DNA-binding domain"/>
    <property type="match status" value="1"/>
</dbReference>
<evidence type="ECO:0000313" key="9">
    <source>
        <dbReference type="Proteomes" id="UP000015102"/>
    </source>
</evidence>
<feature type="region of interest" description="Disordered" evidence="6">
    <location>
        <begin position="135"/>
        <end position="157"/>
    </location>
</feature>
<evidence type="ECO:0000256" key="5">
    <source>
        <dbReference type="ARBA" id="ARBA00023242"/>
    </source>
</evidence>
<dbReference type="EMBL" id="CAQQ02146726">
    <property type="status" value="NOT_ANNOTATED_CDS"/>
    <property type="molecule type" value="Genomic_DNA"/>
</dbReference>
<protein>
    <recommendedName>
        <fullName evidence="7">BZIP domain-containing protein</fullName>
    </recommendedName>
</protein>
<evidence type="ECO:0000256" key="2">
    <source>
        <dbReference type="ARBA" id="ARBA00023125"/>
    </source>
</evidence>
<evidence type="ECO:0000256" key="4">
    <source>
        <dbReference type="ARBA" id="ARBA00023163"/>
    </source>
</evidence>
<dbReference type="SUPFAM" id="SSF47454">
    <property type="entry name" value="A DNA-binding domain in eukaryotic transcription factors"/>
    <property type="match status" value="1"/>
</dbReference>
<keyword evidence="1" id="KW-0805">Transcription regulation</keyword>
<dbReference type="InterPro" id="IPR047167">
    <property type="entry name" value="NFE2-like"/>
</dbReference>
<dbReference type="AlphaFoldDB" id="T1H4J8"/>
<keyword evidence="9" id="KW-1185">Reference proteome</keyword>
<evidence type="ECO:0000256" key="1">
    <source>
        <dbReference type="ARBA" id="ARBA00023015"/>
    </source>
</evidence>
<dbReference type="GO" id="GO:0000978">
    <property type="term" value="F:RNA polymerase II cis-regulatory region sequence-specific DNA binding"/>
    <property type="evidence" value="ECO:0007669"/>
    <property type="project" value="InterPro"/>
</dbReference>
<name>T1H4J8_MEGSC</name>
<dbReference type="Pfam" id="PF03131">
    <property type="entry name" value="bZIP_Maf"/>
    <property type="match status" value="1"/>
</dbReference>
<dbReference type="EnsemblMetazoa" id="MESCA011208-RA">
    <property type="protein sequence ID" value="MESCA011208-PA"/>
    <property type="gene ID" value="MESCA011208"/>
</dbReference>
<evidence type="ECO:0000313" key="8">
    <source>
        <dbReference type="EnsemblMetazoa" id="MESCA011208-PA"/>
    </source>
</evidence>
<feature type="compositionally biased region" description="Low complexity" evidence="6">
    <location>
        <begin position="228"/>
        <end position="238"/>
    </location>
</feature>
<feature type="compositionally biased region" description="Low complexity" evidence="6">
    <location>
        <begin position="190"/>
        <end position="201"/>
    </location>
</feature>
<feature type="domain" description="BZIP" evidence="7">
    <location>
        <begin position="291"/>
        <end position="306"/>
    </location>
</feature>
<dbReference type="InterPro" id="IPR004827">
    <property type="entry name" value="bZIP"/>
</dbReference>
<evidence type="ECO:0000256" key="3">
    <source>
        <dbReference type="ARBA" id="ARBA00023159"/>
    </source>
</evidence>
<proteinExistence type="predicted"/>
<reference evidence="8" key="2">
    <citation type="submission" date="2015-06" db="UniProtKB">
        <authorList>
            <consortium name="EnsemblMetazoa"/>
        </authorList>
    </citation>
    <scope>IDENTIFICATION</scope>
</reference>
<dbReference type="STRING" id="36166.T1H4J8"/>